<accession>A0A016SQ13</accession>
<feature type="signal peptide" evidence="1">
    <location>
        <begin position="1"/>
        <end position="18"/>
    </location>
</feature>
<name>A0A016SQ13_9BILA</name>
<feature type="chain" id="PRO_5001487036" evidence="1">
    <location>
        <begin position="19"/>
        <end position="87"/>
    </location>
</feature>
<comment type="caution">
    <text evidence="2">The sequence shown here is derived from an EMBL/GenBank/DDBJ whole genome shotgun (WGS) entry which is preliminary data.</text>
</comment>
<gene>
    <name evidence="2" type="primary">Acey_s0194.g1431</name>
    <name evidence="2" type="ORF">Y032_0194g1431</name>
</gene>
<keyword evidence="1" id="KW-0732">Signal</keyword>
<organism evidence="2 3">
    <name type="scientific">Ancylostoma ceylanicum</name>
    <dbReference type="NCBI Taxonomy" id="53326"/>
    <lineage>
        <taxon>Eukaryota</taxon>
        <taxon>Metazoa</taxon>
        <taxon>Ecdysozoa</taxon>
        <taxon>Nematoda</taxon>
        <taxon>Chromadorea</taxon>
        <taxon>Rhabditida</taxon>
        <taxon>Rhabditina</taxon>
        <taxon>Rhabditomorpha</taxon>
        <taxon>Strongyloidea</taxon>
        <taxon>Ancylostomatidae</taxon>
        <taxon>Ancylostomatinae</taxon>
        <taxon>Ancylostoma</taxon>
    </lineage>
</organism>
<keyword evidence="3" id="KW-1185">Reference proteome</keyword>
<sequence>MKKLGIRRVSSILPVLLARWIIDSLVRLLQFNYGAESMDSSKKKKIKRPLLGGCSGYTEEVKELASLSVSQQGSARRRLQESLTEAN</sequence>
<proteinExistence type="predicted"/>
<dbReference type="Proteomes" id="UP000024635">
    <property type="component" value="Unassembled WGS sequence"/>
</dbReference>
<reference evidence="3" key="1">
    <citation type="journal article" date="2015" name="Nat. Genet.">
        <title>The genome and transcriptome of the zoonotic hookworm Ancylostoma ceylanicum identify infection-specific gene families.</title>
        <authorList>
            <person name="Schwarz E.M."/>
            <person name="Hu Y."/>
            <person name="Antoshechkin I."/>
            <person name="Miller M.M."/>
            <person name="Sternberg P.W."/>
            <person name="Aroian R.V."/>
        </authorList>
    </citation>
    <scope>NUCLEOTIDE SEQUENCE</scope>
    <source>
        <strain evidence="3">HY135</strain>
    </source>
</reference>
<dbReference type="AlphaFoldDB" id="A0A016SQ13"/>
<protein>
    <submittedName>
        <fullName evidence="2">Uncharacterized protein</fullName>
    </submittedName>
</protein>
<evidence type="ECO:0000313" key="2">
    <source>
        <dbReference type="EMBL" id="EYB92409.1"/>
    </source>
</evidence>
<dbReference type="EMBL" id="JARK01001530">
    <property type="protein sequence ID" value="EYB92409.1"/>
    <property type="molecule type" value="Genomic_DNA"/>
</dbReference>
<evidence type="ECO:0000256" key="1">
    <source>
        <dbReference type="SAM" id="SignalP"/>
    </source>
</evidence>
<evidence type="ECO:0000313" key="3">
    <source>
        <dbReference type="Proteomes" id="UP000024635"/>
    </source>
</evidence>